<evidence type="ECO:0000256" key="2">
    <source>
        <dbReference type="SAM" id="SignalP"/>
    </source>
</evidence>
<dbReference type="Proteomes" id="UP001220324">
    <property type="component" value="Unassembled WGS sequence"/>
</dbReference>
<name>A0AAD6CN83_9EURO</name>
<dbReference type="Gene3D" id="3.50.4.10">
    <property type="entry name" value="Hepatocyte Growth Factor"/>
    <property type="match status" value="1"/>
</dbReference>
<dbReference type="Pfam" id="PF00024">
    <property type="entry name" value="PAN_1"/>
    <property type="match status" value="1"/>
</dbReference>
<evidence type="ECO:0000256" key="1">
    <source>
        <dbReference type="SAM" id="MobiDB-lite"/>
    </source>
</evidence>
<protein>
    <recommendedName>
        <fullName evidence="3">Apple domain-containing protein</fullName>
    </recommendedName>
</protein>
<keyword evidence="5" id="KW-1185">Reference proteome</keyword>
<dbReference type="InterPro" id="IPR003609">
    <property type="entry name" value="Pan_app"/>
</dbReference>
<evidence type="ECO:0000313" key="4">
    <source>
        <dbReference type="EMBL" id="KAJ5532062.1"/>
    </source>
</evidence>
<feature type="domain" description="Apple" evidence="3">
    <location>
        <begin position="29"/>
        <end position="101"/>
    </location>
</feature>
<feature type="signal peptide" evidence="2">
    <location>
        <begin position="1"/>
        <end position="18"/>
    </location>
</feature>
<dbReference type="SUPFAM" id="SSF57414">
    <property type="entry name" value="Hairpin loop containing domain-like"/>
    <property type="match status" value="1"/>
</dbReference>
<dbReference type="PROSITE" id="PS50948">
    <property type="entry name" value="PAN"/>
    <property type="match status" value="1"/>
</dbReference>
<evidence type="ECO:0000313" key="5">
    <source>
        <dbReference type="Proteomes" id="UP001220324"/>
    </source>
</evidence>
<feature type="region of interest" description="Disordered" evidence="1">
    <location>
        <begin position="129"/>
        <end position="161"/>
    </location>
</feature>
<gene>
    <name evidence="4" type="ORF">N7494_008614</name>
</gene>
<dbReference type="AlphaFoldDB" id="A0AAD6CN83"/>
<feature type="compositionally biased region" description="Polar residues" evidence="1">
    <location>
        <begin position="133"/>
        <end position="148"/>
    </location>
</feature>
<sequence length="161" mass="17493">MIFKLSTLAIVFVAGAAASTPPQSSSSTCTESILHNTIALFSHGPLTYSYGVTSASACAVRCAELSACQAWLYSTSGEECQLYRQQPVSHWSNPLFVSGFCEEPAKAVSSAMFPFTYFFTTPIPITGQGYTHRPTTSTGVVKRNTTPQSRHSHSRYDSRHP</sequence>
<organism evidence="4 5">
    <name type="scientific">Penicillium frequentans</name>
    <dbReference type="NCBI Taxonomy" id="3151616"/>
    <lineage>
        <taxon>Eukaryota</taxon>
        <taxon>Fungi</taxon>
        <taxon>Dikarya</taxon>
        <taxon>Ascomycota</taxon>
        <taxon>Pezizomycotina</taxon>
        <taxon>Eurotiomycetes</taxon>
        <taxon>Eurotiomycetidae</taxon>
        <taxon>Eurotiales</taxon>
        <taxon>Aspergillaceae</taxon>
        <taxon>Penicillium</taxon>
    </lineage>
</organism>
<accession>A0AAD6CN83</accession>
<keyword evidence="2" id="KW-0732">Signal</keyword>
<feature type="chain" id="PRO_5042024209" description="Apple domain-containing protein" evidence="2">
    <location>
        <begin position="19"/>
        <end position="161"/>
    </location>
</feature>
<proteinExistence type="predicted"/>
<reference evidence="4 5" key="1">
    <citation type="journal article" date="2023" name="IMA Fungus">
        <title>Comparative genomic study of the Penicillium genus elucidates a diverse pangenome and 15 lateral gene transfer events.</title>
        <authorList>
            <person name="Petersen C."/>
            <person name="Sorensen T."/>
            <person name="Nielsen M.R."/>
            <person name="Sondergaard T.E."/>
            <person name="Sorensen J.L."/>
            <person name="Fitzpatrick D.A."/>
            <person name="Frisvad J.C."/>
            <person name="Nielsen K.L."/>
        </authorList>
    </citation>
    <scope>NUCLEOTIDE SEQUENCE [LARGE SCALE GENOMIC DNA]</scope>
    <source>
        <strain evidence="4 5">IBT 35679</strain>
    </source>
</reference>
<dbReference type="EMBL" id="JAQIZZ010000007">
    <property type="protein sequence ID" value="KAJ5532062.1"/>
    <property type="molecule type" value="Genomic_DNA"/>
</dbReference>
<evidence type="ECO:0000259" key="3">
    <source>
        <dbReference type="PROSITE" id="PS50948"/>
    </source>
</evidence>
<comment type="caution">
    <text evidence="4">The sequence shown here is derived from an EMBL/GenBank/DDBJ whole genome shotgun (WGS) entry which is preliminary data.</text>
</comment>